<dbReference type="PROSITE" id="PS52012">
    <property type="entry name" value="CFEM"/>
    <property type="match status" value="1"/>
</dbReference>
<keyword evidence="14" id="KW-0449">Lipoprotein</keyword>
<evidence type="ECO:0000256" key="8">
    <source>
        <dbReference type="ARBA" id="ARBA00022723"/>
    </source>
</evidence>
<dbReference type="SMART" id="SM00747">
    <property type="entry name" value="CFEM"/>
    <property type="match status" value="1"/>
</dbReference>
<evidence type="ECO:0000256" key="6">
    <source>
        <dbReference type="ARBA" id="ARBA00022617"/>
    </source>
</evidence>
<reference evidence="18 19" key="1">
    <citation type="journal article" date="2017" name="BMC Genomics">
        <title>Chromosome level assembly and secondary metabolite potential of the parasitic fungus Cordyceps militaris.</title>
        <authorList>
            <person name="Kramer G.J."/>
            <person name="Nodwell J.R."/>
        </authorList>
    </citation>
    <scope>NUCLEOTIDE SEQUENCE [LARGE SCALE GENOMIC DNA]</scope>
    <source>
        <strain evidence="18 19">ATCC 34164</strain>
    </source>
</reference>
<feature type="signal peptide" evidence="16">
    <location>
        <begin position="1"/>
        <end position="17"/>
    </location>
</feature>
<accession>A0A2H4SNY1</accession>
<dbReference type="InterPro" id="IPR051735">
    <property type="entry name" value="CFEM_domain"/>
</dbReference>
<dbReference type="EMBL" id="CP023325">
    <property type="protein sequence ID" value="ATY64793.1"/>
    <property type="molecule type" value="Genomic_DNA"/>
</dbReference>
<dbReference type="GO" id="GO:0098552">
    <property type="term" value="C:side of membrane"/>
    <property type="evidence" value="ECO:0007669"/>
    <property type="project" value="UniProtKB-KW"/>
</dbReference>
<evidence type="ECO:0000256" key="13">
    <source>
        <dbReference type="ARBA" id="ARBA00023180"/>
    </source>
</evidence>
<keyword evidence="8 15" id="KW-0479">Metal-binding</keyword>
<feature type="domain" description="CFEM" evidence="17">
    <location>
        <begin position="1"/>
        <end position="84"/>
    </location>
</feature>
<evidence type="ECO:0000256" key="10">
    <source>
        <dbReference type="ARBA" id="ARBA00023004"/>
    </source>
</evidence>
<evidence type="ECO:0000256" key="14">
    <source>
        <dbReference type="ARBA" id="ARBA00023288"/>
    </source>
</evidence>
<dbReference type="PANTHER" id="PTHR37928">
    <property type="entry name" value="CFEM DOMAIN PROTEIN (AFU_ORTHOLOGUE AFUA_6G14090)"/>
    <property type="match status" value="1"/>
</dbReference>
<evidence type="ECO:0000256" key="4">
    <source>
        <dbReference type="ARBA" id="ARBA00022475"/>
    </source>
</evidence>
<proteinExistence type="inferred from homology"/>
<evidence type="ECO:0000259" key="17">
    <source>
        <dbReference type="PROSITE" id="PS52012"/>
    </source>
</evidence>
<feature type="chain" id="PRO_5014146729" evidence="16">
    <location>
        <begin position="18"/>
        <end position="84"/>
    </location>
</feature>
<keyword evidence="6 15" id="KW-0349">Heme</keyword>
<dbReference type="PANTHER" id="PTHR37928:SF2">
    <property type="entry name" value="GPI ANCHORED CFEM DOMAIN PROTEIN (AFU_ORTHOLOGUE AFUA_6G10580)"/>
    <property type="match status" value="1"/>
</dbReference>
<organism evidence="18 19">
    <name type="scientific">Cordyceps militaris</name>
    <name type="common">Caterpillar fungus</name>
    <name type="synonym">Clavaria militaris</name>
    <dbReference type="NCBI Taxonomy" id="73501"/>
    <lineage>
        <taxon>Eukaryota</taxon>
        <taxon>Fungi</taxon>
        <taxon>Dikarya</taxon>
        <taxon>Ascomycota</taxon>
        <taxon>Pezizomycotina</taxon>
        <taxon>Sordariomycetes</taxon>
        <taxon>Hypocreomycetidae</taxon>
        <taxon>Hypocreales</taxon>
        <taxon>Cordycipitaceae</taxon>
        <taxon>Cordyceps</taxon>
    </lineage>
</organism>
<dbReference type="VEuPathDB" id="FungiDB:A9K55_005123"/>
<evidence type="ECO:0000256" key="3">
    <source>
        <dbReference type="ARBA" id="ARBA00010031"/>
    </source>
</evidence>
<name>A0A2H4SNY1_CORMI</name>
<gene>
    <name evidence="18" type="ORF">A9K55_005123</name>
</gene>
<evidence type="ECO:0000256" key="2">
    <source>
        <dbReference type="ARBA" id="ARBA00004613"/>
    </source>
</evidence>
<sequence length="84" mass="8967">MQLNKFALALLTVAVAAQDHLDGLPECAKPCVHQNAPNSGCRSEDDFKCLCGSTEFLTAMAGCAMHQCSFGDLMTAQNWAADKC</sequence>
<evidence type="ECO:0000256" key="15">
    <source>
        <dbReference type="PROSITE-ProRule" id="PRU01356"/>
    </source>
</evidence>
<keyword evidence="9 16" id="KW-0732">Signal</keyword>
<evidence type="ECO:0000313" key="18">
    <source>
        <dbReference type="EMBL" id="ATY64793.1"/>
    </source>
</evidence>
<evidence type="ECO:0000256" key="9">
    <source>
        <dbReference type="ARBA" id="ARBA00022729"/>
    </source>
</evidence>
<evidence type="ECO:0000256" key="1">
    <source>
        <dbReference type="ARBA" id="ARBA00004609"/>
    </source>
</evidence>
<evidence type="ECO:0000256" key="12">
    <source>
        <dbReference type="ARBA" id="ARBA00023157"/>
    </source>
</evidence>
<dbReference type="GO" id="GO:0005886">
    <property type="term" value="C:plasma membrane"/>
    <property type="evidence" value="ECO:0007669"/>
    <property type="project" value="UniProtKB-SubCell"/>
</dbReference>
<keyword evidence="13" id="KW-0325">Glycoprotein</keyword>
<evidence type="ECO:0000256" key="5">
    <source>
        <dbReference type="ARBA" id="ARBA00022525"/>
    </source>
</evidence>
<keyword evidence="5" id="KW-0964">Secreted</keyword>
<dbReference type="InterPro" id="IPR008427">
    <property type="entry name" value="Extracellular_membr_CFEM_dom"/>
</dbReference>
<protein>
    <submittedName>
        <fullName evidence="18">CFEM domain-containing</fullName>
    </submittedName>
</protein>
<dbReference type="Pfam" id="PF05730">
    <property type="entry name" value="CFEM"/>
    <property type="match status" value="1"/>
</dbReference>
<evidence type="ECO:0000256" key="16">
    <source>
        <dbReference type="SAM" id="SignalP"/>
    </source>
</evidence>
<comment type="subcellular location">
    <subcellularLocation>
        <location evidence="1">Cell membrane</location>
        <topology evidence="1">Lipid-anchor</topology>
        <topology evidence="1">GPI-anchor</topology>
    </subcellularLocation>
    <subcellularLocation>
        <location evidence="2">Secreted</location>
    </subcellularLocation>
</comment>
<keyword evidence="10 15" id="KW-0408">Iron</keyword>
<keyword evidence="11" id="KW-0472">Membrane</keyword>
<feature type="binding site" description="axial binding residue" evidence="15">
    <location>
        <position position="46"/>
    </location>
    <ligand>
        <name>heme</name>
        <dbReference type="ChEBI" id="CHEBI:30413"/>
    </ligand>
    <ligandPart>
        <name>Fe</name>
        <dbReference type="ChEBI" id="CHEBI:18248"/>
    </ligandPart>
</feature>
<dbReference type="Proteomes" id="UP000323067">
    <property type="component" value="Chromosome v"/>
</dbReference>
<keyword evidence="7" id="KW-0336">GPI-anchor</keyword>
<dbReference type="AlphaFoldDB" id="A0A2H4SNY1"/>
<dbReference type="GO" id="GO:0046872">
    <property type="term" value="F:metal ion binding"/>
    <property type="evidence" value="ECO:0007669"/>
    <property type="project" value="UniProtKB-UniRule"/>
</dbReference>
<evidence type="ECO:0000313" key="19">
    <source>
        <dbReference type="Proteomes" id="UP000323067"/>
    </source>
</evidence>
<dbReference type="GO" id="GO:0005576">
    <property type="term" value="C:extracellular region"/>
    <property type="evidence" value="ECO:0007669"/>
    <property type="project" value="UniProtKB-SubCell"/>
</dbReference>
<comment type="similarity">
    <text evidence="3">Belongs to the RBT5 family.</text>
</comment>
<keyword evidence="4" id="KW-1003">Cell membrane</keyword>
<evidence type="ECO:0000256" key="11">
    <source>
        <dbReference type="ARBA" id="ARBA00023136"/>
    </source>
</evidence>
<evidence type="ECO:0000256" key="7">
    <source>
        <dbReference type="ARBA" id="ARBA00022622"/>
    </source>
</evidence>
<keyword evidence="12 15" id="KW-1015">Disulfide bond</keyword>
<comment type="caution">
    <text evidence="15">Lacks conserved residue(s) required for the propagation of feature annotation.</text>
</comment>
<feature type="disulfide bond" evidence="15">
    <location>
        <begin position="51"/>
        <end position="84"/>
    </location>
</feature>